<proteinExistence type="inferred from homology"/>
<sequence>MESLGLDVKILLAQIINFGLLLFILSKVLYKPVIKLIDERNKKLTKAIEDSAAIEKKLEKIEESKKDLLSQARQNANKEREDLIKMAQEESRVIIDNAKKKAEKEIEKGLTMLKTAKVEAEKELTDKFMERVMDNLLKKLSLQSKKNDFPLLRKTLK</sequence>
<evidence type="ECO:0000256" key="10">
    <source>
        <dbReference type="ARBA" id="ARBA00025198"/>
    </source>
</evidence>
<keyword evidence="8 12" id="KW-0472">Membrane</keyword>
<dbReference type="CDD" id="cd06503">
    <property type="entry name" value="ATP-synt_Fo_b"/>
    <property type="match status" value="1"/>
</dbReference>
<dbReference type="GO" id="GO:0005886">
    <property type="term" value="C:plasma membrane"/>
    <property type="evidence" value="ECO:0007669"/>
    <property type="project" value="UniProtKB-SubCell"/>
</dbReference>
<evidence type="ECO:0000256" key="13">
    <source>
        <dbReference type="RuleBase" id="RU003848"/>
    </source>
</evidence>
<reference evidence="15 16" key="1">
    <citation type="journal article" date="2016" name="Nat. Commun.">
        <title>Thousands of microbial genomes shed light on interconnected biogeochemical processes in an aquifer system.</title>
        <authorList>
            <person name="Anantharaman K."/>
            <person name="Brown C.T."/>
            <person name="Hug L.A."/>
            <person name="Sharon I."/>
            <person name="Castelle C.J."/>
            <person name="Probst A.J."/>
            <person name="Thomas B.C."/>
            <person name="Singh A."/>
            <person name="Wilkins M.J."/>
            <person name="Karaoz U."/>
            <person name="Brodie E.L."/>
            <person name="Williams K.H."/>
            <person name="Hubbard S.S."/>
            <person name="Banfield J.F."/>
        </authorList>
    </citation>
    <scope>NUCLEOTIDE SEQUENCE [LARGE SCALE GENOMIC DNA]</scope>
</reference>
<dbReference type="GO" id="GO:0012505">
    <property type="term" value="C:endomembrane system"/>
    <property type="evidence" value="ECO:0007669"/>
    <property type="project" value="UniProtKB-SubCell"/>
</dbReference>
<comment type="subcellular location">
    <subcellularLocation>
        <location evidence="12">Cell membrane</location>
        <topology evidence="12">Single-pass membrane protein</topology>
    </subcellularLocation>
    <subcellularLocation>
        <location evidence="11">Endomembrane system</location>
        <topology evidence="11">Single-pass membrane protein</topology>
    </subcellularLocation>
</comment>
<evidence type="ECO:0000256" key="8">
    <source>
        <dbReference type="ARBA" id="ARBA00023136"/>
    </source>
</evidence>
<keyword evidence="2 12" id="KW-0813">Transport</keyword>
<evidence type="ECO:0000256" key="5">
    <source>
        <dbReference type="ARBA" id="ARBA00022781"/>
    </source>
</evidence>
<comment type="function">
    <text evidence="12">Component of the F(0) channel, it forms part of the peripheral stalk, linking F(1) to F(0).</text>
</comment>
<dbReference type="InterPro" id="IPR050059">
    <property type="entry name" value="ATP_synthase_B_chain"/>
</dbReference>
<evidence type="ECO:0000256" key="1">
    <source>
        <dbReference type="ARBA" id="ARBA00005513"/>
    </source>
</evidence>
<dbReference type="PANTHER" id="PTHR33445">
    <property type="entry name" value="ATP SYNTHASE SUBUNIT B', CHLOROPLASTIC"/>
    <property type="match status" value="1"/>
</dbReference>
<comment type="similarity">
    <text evidence="1 12 13">Belongs to the ATPase B chain family.</text>
</comment>
<dbReference type="AlphaFoldDB" id="A0A1F7XZR5"/>
<keyword evidence="4 12" id="KW-0812">Transmembrane</keyword>
<dbReference type="Pfam" id="PF00430">
    <property type="entry name" value="ATP-synt_B"/>
    <property type="match status" value="1"/>
</dbReference>
<dbReference type="GO" id="GO:0045259">
    <property type="term" value="C:proton-transporting ATP synthase complex"/>
    <property type="evidence" value="ECO:0007669"/>
    <property type="project" value="UniProtKB-KW"/>
</dbReference>
<dbReference type="EMBL" id="MGGE01000040">
    <property type="protein sequence ID" value="OGM20531.1"/>
    <property type="molecule type" value="Genomic_DNA"/>
</dbReference>
<keyword evidence="7 12" id="KW-0406">Ion transport</keyword>
<dbReference type="HAMAP" id="MF_01398">
    <property type="entry name" value="ATP_synth_b_bprime"/>
    <property type="match status" value="1"/>
</dbReference>
<feature type="coiled-coil region" evidence="14">
    <location>
        <begin position="44"/>
        <end position="93"/>
    </location>
</feature>
<comment type="function">
    <text evidence="10 12">F(1)F(0) ATP synthase produces ATP from ADP in the presence of a proton or sodium gradient. F-type ATPases consist of two structural domains, F(1) containing the extramembraneous catalytic core and F(0) containing the membrane proton channel, linked together by a central stalk and a peripheral stalk. During catalysis, ATP synthesis in the catalytic domain of F(1) is coupled via a rotary mechanism of the central stalk subunits to proton translocation.</text>
</comment>
<keyword evidence="14" id="KW-0175">Coiled coil</keyword>
<evidence type="ECO:0000256" key="6">
    <source>
        <dbReference type="ARBA" id="ARBA00022989"/>
    </source>
</evidence>
<keyword evidence="9 12" id="KW-0066">ATP synthesis</keyword>
<dbReference type="GO" id="GO:0046933">
    <property type="term" value="F:proton-transporting ATP synthase activity, rotational mechanism"/>
    <property type="evidence" value="ECO:0007669"/>
    <property type="project" value="UniProtKB-UniRule"/>
</dbReference>
<evidence type="ECO:0000256" key="14">
    <source>
        <dbReference type="SAM" id="Coils"/>
    </source>
</evidence>
<evidence type="ECO:0000256" key="11">
    <source>
        <dbReference type="ARBA" id="ARBA00037847"/>
    </source>
</evidence>
<dbReference type="GO" id="GO:0046961">
    <property type="term" value="F:proton-transporting ATPase activity, rotational mechanism"/>
    <property type="evidence" value="ECO:0007669"/>
    <property type="project" value="TreeGrafter"/>
</dbReference>
<protein>
    <recommendedName>
        <fullName evidence="12">ATP synthase subunit b</fullName>
    </recommendedName>
    <alternativeName>
        <fullName evidence="12">ATP synthase F(0) sector subunit b</fullName>
    </alternativeName>
    <alternativeName>
        <fullName evidence="12">ATPase subunit I</fullName>
    </alternativeName>
    <alternativeName>
        <fullName evidence="12">F-type ATPase subunit b</fullName>
        <shortName evidence="12">F-ATPase subunit b</shortName>
    </alternativeName>
</protein>
<dbReference type="PANTHER" id="PTHR33445:SF2">
    <property type="entry name" value="ATP SYNTHASE SUBUNIT B', CHLOROPLASTIC"/>
    <property type="match status" value="1"/>
</dbReference>
<evidence type="ECO:0000313" key="16">
    <source>
        <dbReference type="Proteomes" id="UP000178419"/>
    </source>
</evidence>
<feature type="transmembrane region" description="Helical" evidence="12">
    <location>
        <begin position="12"/>
        <end position="30"/>
    </location>
</feature>
<keyword evidence="5 12" id="KW-0375">Hydrogen ion transport</keyword>
<evidence type="ECO:0000256" key="12">
    <source>
        <dbReference type="HAMAP-Rule" id="MF_01398"/>
    </source>
</evidence>
<evidence type="ECO:0000256" key="4">
    <source>
        <dbReference type="ARBA" id="ARBA00022692"/>
    </source>
</evidence>
<accession>A0A1F7XZR5</accession>
<evidence type="ECO:0000313" key="15">
    <source>
        <dbReference type="EMBL" id="OGM20531.1"/>
    </source>
</evidence>
<keyword evidence="6 12" id="KW-1133">Transmembrane helix</keyword>
<evidence type="ECO:0000256" key="2">
    <source>
        <dbReference type="ARBA" id="ARBA00022448"/>
    </source>
</evidence>
<name>A0A1F7XZR5_9BACT</name>
<keyword evidence="12" id="KW-1003">Cell membrane</keyword>
<organism evidence="15 16">
    <name type="scientific">Candidatus Woesebacteria bacterium RIFCSPHIGHO2_01_FULL_38_9</name>
    <dbReference type="NCBI Taxonomy" id="1802492"/>
    <lineage>
        <taxon>Bacteria</taxon>
        <taxon>Candidatus Woeseibacteriota</taxon>
    </lineage>
</organism>
<dbReference type="InterPro" id="IPR002146">
    <property type="entry name" value="ATP_synth_b/b'su_bac/chlpt"/>
</dbReference>
<evidence type="ECO:0000256" key="9">
    <source>
        <dbReference type="ARBA" id="ARBA00023310"/>
    </source>
</evidence>
<dbReference type="Proteomes" id="UP000178419">
    <property type="component" value="Unassembled WGS sequence"/>
</dbReference>
<evidence type="ECO:0000256" key="7">
    <source>
        <dbReference type="ARBA" id="ARBA00023065"/>
    </source>
</evidence>
<keyword evidence="3 12" id="KW-0138">CF(0)</keyword>
<gene>
    <name evidence="12" type="primary">atpF</name>
    <name evidence="15" type="ORF">A2714_04035</name>
</gene>
<comment type="caution">
    <text evidence="15">The sequence shown here is derived from an EMBL/GenBank/DDBJ whole genome shotgun (WGS) entry which is preliminary data.</text>
</comment>
<evidence type="ECO:0000256" key="3">
    <source>
        <dbReference type="ARBA" id="ARBA00022547"/>
    </source>
</evidence>
<comment type="subunit">
    <text evidence="12">F-type ATPases have 2 components, F(1) - the catalytic core - and F(0) - the membrane proton channel. F(1) has five subunits: alpha(3), beta(3), gamma(1), delta(1), epsilon(1). F(0) has three main subunits: a(1), b(2) and c(10-14). The alpha and beta chains form an alternating ring which encloses part of the gamma chain. F(1) is attached to F(0) by a central stalk formed by the gamma and epsilon chains, while a peripheral stalk is formed by the delta and b chains.</text>
</comment>